<evidence type="ECO:0000313" key="2">
    <source>
        <dbReference type="Proteomes" id="UP000242164"/>
    </source>
</evidence>
<comment type="caution">
    <text evidence="1">The sequence shown here is derived from an EMBL/GenBank/DDBJ whole genome shotgun (WGS) entry which is preliminary data.</text>
</comment>
<gene>
    <name evidence="1" type="ORF">BCB44BAC_02239</name>
</gene>
<accession>A0AAX2CHM2</accession>
<dbReference type="AlphaFoldDB" id="A0AAX2CHM2"/>
<sequence>MSRLQLHVVASVFQFHNYSANLMEN</sequence>
<proteinExistence type="predicted"/>
<reference evidence="1 2" key="1">
    <citation type="submission" date="2016-08" db="EMBL/GenBank/DDBJ databases">
        <authorList>
            <person name="Loux V."/>
            <person name="Rue O."/>
        </authorList>
    </citation>
    <scope>NUCLEOTIDE SEQUENCE [LARGE SCALE GENOMIC DNA]</scope>
    <source>
        <strain evidence="1 2">AFSSA_08CEB44bac</strain>
    </source>
</reference>
<name>A0AAX2CHM2_9BACI</name>
<dbReference type="Proteomes" id="UP000242164">
    <property type="component" value="Unassembled WGS sequence"/>
</dbReference>
<protein>
    <submittedName>
        <fullName evidence="1">Uncharacterized protein</fullName>
    </submittedName>
</protein>
<evidence type="ECO:0000313" key="1">
    <source>
        <dbReference type="EMBL" id="SCL93680.1"/>
    </source>
</evidence>
<dbReference type="EMBL" id="FMIK01000027">
    <property type="protein sequence ID" value="SCL93680.1"/>
    <property type="molecule type" value="Genomic_DNA"/>
</dbReference>
<organism evidence="1 2">
    <name type="scientific">Bacillus cytotoxicus</name>
    <dbReference type="NCBI Taxonomy" id="580165"/>
    <lineage>
        <taxon>Bacteria</taxon>
        <taxon>Bacillati</taxon>
        <taxon>Bacillota</taxon>
        <taxon>Bacilli</taxon>
        <taxon>Bacillales</taxon>
        <taxon>Bacillaceae</taxon>
        <taxon>Bacillus</taxon>
        <taxon>Bacillus cereus group</taxon>
    </lineage>
</organism>